<accession>A0A2C9KRR6</accession>
<organism evidence="2 3">
    <name type="scientific">Biomphalaria glabrata</name>
    <name type="common">Bloodfluke planorb</name>
    <name type="synonym">Freshwater snail</name>
    <dbReference type="NCBI Taxonomy" id="6526"/>
    <lineage>
        <taxon>Eukaryota</taxon>
        <taxon>Metazoa</taxon>
        <taxon>Spiralia</taxon>
        <taxon>Lophotrochozoa</taxon>
        <taxon>Mollusca</taxon>
        <taxon>Gastropoda</taxon>
        <taxon>Heterobranchia</taxon>
        <taxon>Euthyneura</taxon>
        <taxon>Panpulmonata</taxon>
        <taxon>Hygrophila</taxon>
        <taxon>Lymnaeoidea</taxon>
        <taxon>Planorbidae</taxon>
        <taxon>Biomphalaria</taxon>
    </lineage>
</organism>
<sequence length="130" mass="15182">MEKTISTHSRKFKTVNQELKDLENFKETNCRQTEQNDWIMQELNSASEFMTQIQSENELLTERITSHEHSVSKLNGVSESWQLEQKRLEEQIEQLQKTIQTNEKSNNLTLNSSNKKLVVLQDSLTTLGIK</sequence>
<dbReference type="EnsemblMetazoa" id="BGLB022754-RA">
    <property type="protein sequence ID" value="BGLB022754-PA"/>
    <property type="gene ID" value="BGLB022754"/>
</dbReference>
<dbReference type="AlphaFoldDB" id="A0A2C9KRR6"/>
<name>A0A2C9KRR6_BIOGL</name>
<proteinExistence type="predicted"/>
<evidence type="ECO:0000313" key="2">
    <source>
        <dbReference type="EnsemblMetazoa" id="BGLB022754-PA"/>
    </source>
</evidence>
<dbReference type="VEuPathDB" id="VectorBase:BGLB022754"/>
<dbReference type="Proteomes" id="UP000076420">
    <property type="component" value="Unassembled WGS sequence"/>
</dbReference>
<keyword evidence="1" id="KW-0175">Coiled coil</keyword>
<reference evidence="2" key="1">
    <citation type="submission" date="2020-05" db="UniProtKB">
        <authorList>
            <consortium name="EnsemblMetazoa"/>
        </authorList>
    </citation>
    <scope>IDENTIFICATION</scope>
    <source>
        <strain evidence="2">BB02</strain>
    </source>
</reference>
<gene>
    <name evidence="2" type="primary">106080063</name>
</gene>
<dbReference type="VEuPathDB" id="VectorBase:BGLAX_039092"/>
<dbReference type="KEGG" id="bgt:106080063"/>
<protein>
    <submittedName>
        <fullName evidence="2">Uncharacterized protein</fullName>
    </submittedName>
</protein>
<feature type="coiled-coil region" evidence="1">
    <location>
        <begin position="78"/>
        <end position="108"/>
    </location>
</feature>
<evidence type="ECO:0000256" key="1">
    <source>
        <dbReference type="SAM" id="Coils"/>
    </source>
</evidence>
<evidence type="ECO:0000313" key="3">
    <source>
        <dbReference type="Proteomes" id="UP000076420"/>
    </source>
</evidence>